<evidence type="ECO:0000256" key="14">
    <source>
        <dbReference type="SAM" id="SignalP"/>
    </source>
</evidence>
<keyword evidence="6" id="KW-0808">Transferase</keyword>
<keyword evidence="5" id="KW-0547">Nucleotide-binding</keyword>
<keyword evidence="11" id="KW-0325">Glycoprotein</keyword>
<dbReference type="GO" id="GO:0005886">
    <property type="term" value="C:plasma membrane"/>
    <property type="evidence" value="ECO:0007669"/>
    <property type="project" value="TreeGrafter"/>
</dbReference>
<evidence type="ECO:0000256" key="7">
    <source>
        <dbReference type="ARBA" id="ARBA00022840"/>
    </source>
</evidence>
<evidence type="ECO:0000256" key="5">
    <source>
        <dbReference type="ARBA" id="ARBA00022741"/>
    </source>
</evidence>
<proteinExistence type="predicted"/>
<dbReference type="Proteomes" id="UP001054252">
    <property type="component" value="Unassembled WGS sequence"/>
</dbReference>
<dbReference type="Pfam" id="PF13947">
    <property type="entry name" value="GUB_WAK_bind"/>
    <property type="match status" value="1"/>
</dbReference>
<evidence type="ECO:0000313" key="17">
    <source>
        <dbReference type="Proteomes" id="UP001054252"/>
    </source>
</evidence>
<keyword evidence="17" id="KW-1185">Reference proteome</keyword>
<dbReference type="AlphaFoldDB" id="A0AAV5L8W8"/>
<keyword evidence="7" id="KW-0067">ATP-binding</keyword>
<protein>
    <recommendedName>
        <fullName evidence="15">Protein kinase domain-containing protein</fullName>
    </recommendedName>
</protein>
<dbReference type="InterPro" id="IPR011009">
    <property type="entry name" value="Kinase-like_dom_sf"/>
</dbReference>
<dbReference type="PROSITE" id="PS50011">
    <property type="entry name" value="PROTEIN_KINASE_DOM"/>
    <property type="match status" value="1"/>
</dbReference>
<dbReference type="Gene3D" id="3.30.200.20">
    <property type="entry name" value="Phosphorylase Kinase, domain 1"/>
    <property type="match status" value="2"/>
</dbReference>
<evidence type="ECO:0000256" key="11">
    <source>
        <dbReference type="ARBA" id="ARBA00023180"/>
    </source>
</evidence>
<evidence type="ECO:0000256" key="2">
    <source>
        <dbReference type="ARBA" id="ARBA00022553"/>
    </source>
</evidence>
<dbReference type="InterPro" id="IPR008271">
    <property type="entry name" value="Ser/Thr_kinase_AS"/>
</dbReference>
<evidence type="ECO:0000256" key="8">
    <source>
        <dbReference type="ARBA" id="ARBA00022989"/>
    </source>
</evidence>
<evidence type="ECO:0000256" key="12">
    <source>
        <dbReference type="ARBA" id="ARBA00047558"/>
    </source>
</evidence>
<sequence>MTVMLVLSFSTAVRASSIAKENCPETCGNVSVPYPFGVGNPECAKNSSFLLNCTQNGRLTISTIQIYNISLESGTITHINLHRWPFTISSTHNRLTAFGCNTLALMSDREGSFGSGCIALCNDRKDIENDGSCSGQGCWQTSILKNIKTLDIRADSVSNRSDILNFNLYSYALVVANSYNSPKIDFPAYPTKTPSPLSHVVLEWVVGERTESGLPSSGGQTGYSCGLNASCAYSETGGGSRCYCLPGFTTEIPISYTMPRRKEEKYFRDNGGMILKHQRIRIFSETELVKATNNYDNSQFLGEGGFGSVYKGVLADNILVAVNHKNVVKLLDLCLENKVPLLVYEFISNGTLHHHIHDKRSQIFGSWKNCLRIAAETALALDYLHSLADPPIIHGDVKSMNILLGDHYTAEVSDFGASVLISPNQTGIGSKIQGTFGYLDPKYLMTGNLTAKSDVYSFGSQIVQVLNFEPADDGEMEEVEAVAELVKRCLNGSGLKRPTMKVVAVELVRLKKLSDNFWAQQGNEETECLLGVSSSHTSYEFSNINMDQMDTYTVHTTVDIEQGSTVSI</sequence>
<comment type="subcellular location">
    <subcellularLocation>
        <location evidence="1">Membrane</location>
        <topology evidence="1">Single-pass type I membrane protein</topology>
    </subcellularLocation>
</comment>
<evidence type="ECO:0000256" key="13">
    <source>
        <dbReference type="ARBA" id="ARBA00047951"/>
    </source>
</evidence>
<comment type="caution">
    <text evidence="16">The sequence shown here is derived from an EMBL/GenBank/DDBJ whole genome shotgun (WGS) entry which is preliminary data.</text>
</comment>
<evidence type="ECO:0000259" key="15">
    <source>
        <dbReference type="PROSITE" id="PS50011"/>
    </source>
</evidence>
<keyword evidence="9" id="KW-0472">Membrane</keyword>
<dbReference type="Pfam" id="PF00069">
    <property type="entry name" value="Pkinase"/>
    <property type="match status" value="1"/>
</dbReference>
<dbReference type="InterPro" id="IPR045274">
    <property type="entry name" value="WAK-like"/>
</dbReference>
<dbReference type="GO" id="GO:0005524">
    <property type="term" value="F:ATP binding"/>
    <property type="evidence" value="ECO:0007669"/>
    <property type="project" value="UniProtKB-KW"/>
</dbReference>
<accession>A0AAV5L8W8</accession>
<dbReference type="SMART" id="SM00220">
    <property type="entry name" value="S_TKc"/>
    <property type="match status" value="1"/>
</dbReference>
<reference evidence="16 17" key="1">
    <citation type="journal article" date="2021" name="Commun. Biol.">
        <title>The genome of Shorea leprosula (Dipterocarpaceae) highlights the ecological relevance of drought in aseasonal tropical rainforests.</title>
        <authorList>
            <person name="Ng K.K.S."/>
            <person name="Kobayashi M.J."/>
            <person name="Fawcett J.A."/>
            <person name="Hatakeyama M."/>
            <person name="Paape T."/>
            <person name="Ng C.H."/>
            <person name="Ang C.C."/>
            <person name="Tnah L.H."/>
            <person name="Lee C.T."/>
            <person name="Nishiyama T."/>
            <person name="Sese J."/>
            <person name="O'Brien M.J."/>
            <person name="Copetti D."/>
            <person name="Mohd Noor M.I."/>
            <person name="Ong R.C."/>
            <person name="Putra M."/>
            <person name="Sireger I.Z."/>
            <person name="Indrioko S."/>
            <person name="Kosugi Y."/>
            <person name="Izuno A."/>
            <person name="Isagi Y."/>
            <person name="Lee S.L."/>
            <person name="Shimizu K.K."/>
        </authorList>
    </citation>
    <scope>NUCLEOTIDE SEQUENCE [LARGE SCALE GENOMIC DNA]</scope>
    <source>
        <strain evidence="16">214</strain>
    </source>
</reference>
<evidence type="ECO:0000256" key="1">
    <source>
        <dbReference type="ARBA" id="ARBA00004479"/>
    </source>
</evidence>
<gene>
    <name evidence="16" type="ORF">SLEP1_g42155</name>
</gene>
<dbReference type="Gene3D" id="1.10.510.10">
    <property type="entry name" value="Transferase(Phosphotransferase) domain 1"/>
    <property type="match status" value="1"/>
</dbReference>
<organism evidence="16 17">
    <name type="scientific">Rubroshorea leprosula</name>
    <dbReference type="NCBI Taxonomy" id="152421"/>
    <lineage>
        <taxon>Eukaryota</taxon>
        <taxon>Viridiplantae</taxon>
        <taxon>Streptophyta</taxon>
        <taxon>Embryophyta</taxon>
        <taxon>Tracheophyta</taxon>
        <taxon>Spermatophyta</taxon>
        <taxon>Magnoliopsida</taxon>
        <taxon>eudicotyledons</taxon>
        <taxon>Gunneridae</taxon>
        <taxon>Pentapetalae</taxon>
        <taxon>rosids</taxon>
        <taxon>malvids</taxon>
        <taxon>Malvales</taxon>
        <taxon>Dipterocarpaceae</taxon>
        <taxon>Rubroshorea</taxon>
    </lineage>
</organism>
<keyword evidence="8" id="KW-1133">Transmembrane helix</keyword>
<keyword evidence="2" id="KW-0597">Phosphoprotein</keyword>
<evidence type="ECO:0000256" key="6">
    <source>
        <dbReference type="ARBA" id="ARBA00022777"/>
    </source>
</evidence>
<dbReference type="GO" id="GO:0004674">
    <property type="term" value="F:protein serine/threonine kinase activity"/>
    <property type="evidence" value="ECO:0007669"/>
    <property type="project" value="TreeGrafter"/>
</dbReference>
<dbReference type="InterPro" id="IPR000719">
    <property type="entry name" value="Prot_kinase_dom"/>
</dbReference>
<comment type="catalytic activity">
    <reaction evidence="12">
        <text>L-seryl-[protein] + ATP = O-phospho-L-seryl-[protein] + ADP + H(+)</text>
        <dbReference type="Rhea" id="RHEA:17989"/>
        <dbReference type="Rhea" id="RHEA-COMP:9863"/>
        <dbReference type="Rhea" id="RHEA-COMP:11604"/>
        <dbReference type="ChEBI" id="CHEBI:15378"/>
        <dbReference type="ChEBI" id="CHEBI:29999"/>
        <dbReference type="ChEBI" id="CHEBI:30616"/>
        <dbReference type="ChEBI" id="CHEBI:83421"/>
        <dbReference type="ChEBI" id="CHEBI:456216"/>
    </reaction>
</comment>
<keyword evidence="10" id="KW-1015">Disulfide bond</keyword>
<name>A0AAV5L8W8_9ROSI</name>
<dbReference type="PANTHER" id="PTHR27005:SF315">
    <property type="entry name" value="PROTEIN KINASE DOMAIN-CONTAINING PROTEIN"/>
    <property type="match status" value="1"/>
</dbReference>
<dbReference type="PROSITE" id="PS00108">
    <property type="entry name" value="PROTEIN_KINASE_ST"/>
    <property type="match status" value="1"/>
</dbReference>
<feature type="signal peptide" evidence="14">
    <location>
        <begin position="1"/>
        <end position="15"/>
    </location>
</feature>
<dbReference type="PANTHER" id="PTHR27005">
    <property type="entry name" value="WALL-ASSOCIATED RECEPTOR KINASE-LIKE 21"/>
    <property type="match status" value="1"/>
</dbReference>
<dbReference type="GO" id="GO:0030247">
    <property type="term" value="F:polysaccharide binding"/>
    <property type="evidence" value="ECO:0007669"/>
    <property type="project" value="InterPro"/>
</dbReference>
<evidence type="ECO:0000256" key="10">
    <source>
        <dbReference type="ARBA" id="ARBA00023157"/>
    </source>
</evidence>
<dbReference type="InterPro" id="IPR025287">
    <property type="entry name" value="WAK_GUB"/>
</dbReference>
<keyword evidence="4 14" id="KW-0732">Signal</keyword>
<keyword evidence="6" id="KW-0418">Kinase</keyword>
<dbReference type="GO" id="GO:0007166">
    <property type="term" value="P:cell surface receptor signaling pathway"/>
    <property type="evidence" value="ECO:0007669"/>
    <property type="project" value="InterPro"/>
</dbReference>
<comment type="catalytic activity">
    <reaction evidence="13">
        <text>L-threonyl-[protein] + ATP = O-phospho-L-threonyl-[protein] + ADP + H(+)</text>
        <dbReference type="Rhea" id="RHEA:46608"/>
        <dbReference type="Rhea" id="RHEA-COMP:11060"/>
        <dbReference type="Rhea" id="RHEA-COMP:11605"/>
        <dbReference type="ChEBI" id="CHEBI:15378"/>
        <dbReference type="ChEBI" id="CHEBI:30013"/>
        <dbReference type="ChEBI" id="CHEBI:30616"/>
        <dbReference type="ChEBI" id="CHEBI:61977"/>
        <dbReference type="ChEBI" id="CHEBI:456216"/>
    </reaction>
</comment>
<feature type="chain" id="PRO_5043932733" description="Protein kinase domain-containing protein" evidence="14">
    <location>
        <begin position="16"/>
        <end position="568"/>
    </location>
</feature>
<evidence type="ECO:0000256" key="4">
    <source>
        <dbReference type="ARBA" id="ARBA00022729"/>
    </source>
</evidence>
<dbReference type="EMBL" id="BPVZ01000102">
    <property type="protein sequence ID" value="GKV33679.1"/>
    <property type="molecule type" value="Genomic_DNA"/>
</dbReference>
<evidence type="ECO:0000256" key="9">
    <source>
        <dbReference type="ARBA" id="ARBA00023136"/>
    </source>
</evidence>
<feature type="domain" description="Protein kinase" evidence="15">
    <location>
        <begin position="295"/>
        <end position="568"/>
    </location>
</feature>
<evidence type="ECO:0000256" key="3">
    <source>
        <dbReference type="ARBA" id="ARBA00022692"/>
    </source>
</evidence>
<evidence type="ECO:0000313" key="16">
    <source>
        <dbReference type="EMBL" id="GKV33679.1"/>
    </source>
</evidence>
<dbReference type="SUPFAM" id="SSF56112">
    <property type="entry name" value="Protein kinase-like (PK-like)"/>
    <property type="match status" value="1"/>
</dbReference>
<keyword evidence="3" id="KW-0812">Transmembrane</keyword>